<name>A0A7C1FHL2_9CHLR</name>
<dbReference type="Pfam" id="PF02350">
    <property type="entry name" value="Epimerase_2"/>
    <property type="match status" value="1"/>
</dbReference>
<feature type="domain" description="UDP-N-acetylglucosamine 2-epimerase" evidence="2">
    <location>
        <begin position="27"/>
        <end position="348"/>
    </location>
</feature>
<dbReference type="SUPFAM" id="SSF53756">
    <property type="entry name" value="UDP-Glycosyltransferase/glycogen phosphorylase"/>
    <property type="match status" value="1"/>
</dbReference>
<proteinExistence type="inferred from homology"/>
<evidence type="ECO:0000256" key="1">
    <source>
        <dbReference type="RuleBase" id="RU003513"/>
    </source>
</evidence>
<dbReference type="GO" id="GO:0008761">
    <property type="term" value="F:UDP-N-acetylglucosamine 2-epimerase activity"/>
    <property type="evidence" value="ECO:0007669"/>
    <property type="project" value="UniProtKB-EC"/>
</dbReference>
<dbReference type="NCBIfam" id="TIGR00236">
    <property type="entry name" value="wecB"/>
    <property type="match status" value="1"/>
</dbReference>
<keyword evidence="1 3" id="KW-0413">Isomerase</keyword>
<dbReference type="InterPro" id="IPR029767">
    <property type="entry name" value="WecB-like"/>
</dbReference>
<comment type="caution">
    <text evidence="3">The sequence shown here is derived from an EMBL/GenBank/DDBJ whole genome shotgun (WGS) entry which is preliminary data.</text>
</comment>
<dbReference type="PANTHER" id="PTHR43174:SF1">
    <property type="entry name" value="UDP-N-ACETYLGLUCOSAMINE 2-EPIMERASE"/>
    <property type="match status" value="1"/>
</dbReference>
<dbReference type="PANTHER" id="PTHR43174">
    <property type="entry name" value="UDP-N-ACETYLGLUCOSAMINE 2-EPIMERASE"/>
    <property type="match status" value="1"/>
</dbReference>
<evidence type="ECO:0000259" key="2">
    <source>
        <dbReference type="Pfam" id="PF02350"/>
    </source>
</evidence>
<gene>
    <name evidence="3" type="ORF">ENQ20_10880</name>
</gene>
<dbReference type="Gene3D" id="3.40.50.2000">
    <property type="entry name" value="Glycogen Phosphorylase B"/>
    <property type="match status" value="2"/>
</dbReference>
<sequence length="352" mass="38599">MKFVSVVGARPEFIQAAPVSWALRKTHTEILVHTGQHYDYAMSQAFFDELGVPAPDYNLEAGSGTHARQTAAMLVGMEEVLLKEKPDAVIVRGDTNSTVAGALAASKLGIPVVHIEAGERSFVRTMPEEINRIIADHLASLCFCVSSKSAANLAREGIVEGVHITGDVMLDASLHHRSLARAKSNVLERLQLEPGRYALVTVHRAHNTDDPRRLRSIVEALNTVGERIVFPVHPRTRKALETIGARFASQVLLTEPASYYDMMVLEENARLIATDSGGVQREAYYFAKPCLTLREETEWTETVEVGWNLLVGADCHKIVAAWHTFQPPGEHPPVLGDGTASEKIAKILDEQG</sequence>
<accession>A0A7C1FHL2</accession>
<evidence type="ECO:0000313" key="3">
    <source>
        <dbReference type="EMBL" id="HDX31976.1"/>
    </source>
</evidence>
<dbReference type="EMBL" id="DSMG01000107">
    <property type="protein sequence ID" value="HDX31976.1"/>
    <property type="molecule type" value="Genomic_DNA"/>
</dbReference>
<comment type="similarity">
    <text evidence="1">Belongs to the UDP-N-acetylglucosamine 2-epimerase family.</text>
</comment>
<dbReference type="CDD" id="cd03786">
    <property type="entry name" value="GTB_UDP-GlcNAc_2-Epimerase"/>
    <property type="match status" value="1"/>
</dbReference>
<dbReference type="EC" id="5.1.3.14" evidence="3"/>
<dbReference type="InterPro" id="IPR003331">
    <property type="entry name" value="UDP_GlcNAc_Epimerase_2_dom"/>
</dbReference>
<reference evidence="3" key="1">
    <citation type="journal article" date="2020" name="mSystems">
        <title>Genome- and Community-Level Interaction Insights into Carbon Utilization and Element Cycling Functions of Hydrothermarchaeota in Hydrothermal Sediment.</title>
        <authorList>
            <person name="Zhou Z."/>
            <person name="Liu Y."/>
            <person name="Xu W."/>
            <person name="Pan J."/>
            <person name="Luo Z.H."/>
            <person name="Li M."/>
        </authorList>
    </citation>
    <scope>NUCLEOTIDE SEQUENCE [LARGE SCALE GENOMIC DNA]</scope>
    <source>
        <strain evidence="3">SpSt-289</strain>
    </source>
</reference>
<dbReference type="AlphaFoldDB" id="A0A7C1FHL2"/>
<protein>
    <submittedName>
        <fullName evidence="3">UDP-N-acetylglucosamine 2-epimerase (Non-hydrolyzing)</fullName>
        <ecNumber evidence="3">5.1.3.14</ecNumber>
    </submittedName>
</protein>
<organism evidence="3">
    <name type="scientific">Caldilinea aerophila</name>
    <dbReference type="NCBI Taxonomy" id="133453"/>
    <lineage>
        <taxon>Bacteria</taxon>
        <taxon>Bacillati</taxon>
        <taxon>Chloroflexota</taxon>
        <taxon>Caldilineae</taxon>
        <taxon>Caldilineales</taxon>
        <taxon>Caldilineaceae</taxon>
        <taxon>Caldilinea</taxon>
    </lineage>
</organism>